<accession>A0A5C3KJ85</accession>
<name>A0A5C3KJ85_COPMA</name>
<dbReference type="Proteomes" id="UP000307440">
    <property type="component" value="Unassembled WGS sequence"/>
</dbReference>
<protein>
    <submittedName>
        <fullName evidence="2">Uncharacterized protein</fullName>
    </submittedName>
</protein>
<feature type="compositionally biased region" description="Basic and acidic residues" evidence="1">
    <location>
        <begin position="183"/>
        <end position="212"/>
    </location>
</feature>
<feature type="compositionally biased region" description="Acidic residues" evidence="1">
    <location>
        <begin position="213"/>
        <end position="237"/>
    </location>
</feature>
<dbReference type="AlphaFoldDB" id="A0A5C3KJ85"/>
<evidence type="ECO:0000313" key="2">
    <source>
        <dbReference type="EMBL" id="TFK20194.1"/>
    </source>
</evidence>
<dbReference type="EMBL" id="ML210309">
    <property type="protein sequence ID" value="TFK20194.1"/>
    <property type="molecule type" value="Genomic_DNA"/>
</dbReference>
<reference evidence="2 3" key="1">
    <citation type="journal article" date="2019" name="Nat. Ecol. Evol.">
        <title>Megaphylogeny resolves global patterns of mushroom evolution.</title>
        <authorList>
            <person name="Varga T."/>
            <person name="Krizsan K."/>
            <person name="Foldi C."/>
            <person name="Dima B."/>
            <person name="Sanchez-Garcia M."/>
            <person name="Sanchez-Ramirez S."/>
            <person name="Szollosi G.J."/>
            <person name="Szarkandi J.G."/>
            <person name="Papp V."/>
            <person name="Albert L."/>
            <person name="Andreopoulos W."/>
            <person name="Angelini C."/>
            <person name="Antonin V."/>
            <person name="Barry K.W."/>
            <person name="Bougher N.L."/>
            <person name="Buchanan P."/>
            <person name="Buyck B."/>
            <person name="Bense V."/>
            <person name="Catcheside P."/>
            <person name="Chovatia M."/>
            <person name="Cooper J."/>
            <person name="Damon W."/>
            <person name="Desjardin D."/>
            <person name="Finy P."/>
            <person name="Geml J."/>
            <person name="Haridas S."/>
            <person name="Hughes K."/>
            <person name="Justo A."/>
            <person name="Karasinski D."/>
            <person name="Kautmanova I."/>
            <person name="Kiss B."/>
            <person name="Kocsube S."/>
            <person name="Kotiranta H."/>
            <person name="LaButti K.M."/>
            <person name="Lechner B.E."/>
            <person name="Liimatainen K."/>
            <person name="Lipzen A."/>
            <person name="Lukacs Z."/>
            <person name="Mihaltcheva S."/>
            <person name="Morgado L.N."/>
            <person name="Niskanen T."/>
            <person name="Noordeloos M.E."/>
            <person name="Ohm R.A."/>
            <person name="Ortiz-Santana B."/>
            <person name="Ovrebo C."/>
            <person name="Racz N."/>
            <person name="Riley R."/>
            <person name="Savchenko A."/>
            <person name="Shiryaev A."/>
            <person name="Soop K."/>
            <person name="Spirin V."/>
            <person name="Szebenyi C."/>
            <person name="Tomsovsky M."/>
            <person name="Tulloss R.E."/>
            <person name="Uehling J."/>
            <person name="Grigoriev I.V."/>
            <person name="Vagvolgyi C."/>
            <person name="Papp T."/>
            <person name="Martin F.M."/>
            <person name="Miettinen O."/>
            <person name="Hibbett D.S."/>
            <person name="Nagy L.G."/>
        </authorList>
    </citation>
    <scope>NUCLEOTIDE SEQUENCE [LARGE SCALE GENOMIC DNA]</scope>
    <source>
        <strain evidence="2 3">CBS 121175</strain>
    </source>
</reference>
<sequence length="258" mass="28358">MLIANPEGDYKDKRFYDWDRQSVHYNYQEGLIREEGSDTVKAEQHDCAGGHRLKTPSTGLDSSSSGGYSGGSDSSTGDSFDTDTNSESPPSSDEVTDSNDPALRNSYGRLSLNSPQRKRHRVYCRRSNWFRGASSTNSTLNASGTGARDVDFMVNAEVCNGEPRLYHDALADSSTIRASTSGGHDDRLHKSGGKDEEGRKEGRNTQENHDEDQNGDEADVESALDDDETVDDDEEIREDVPDLTAGYLRTYAPKVSRG</sequence>
<evidence type="ECO:0000313" key="3">
    <source>
        <dbReference type="Proteomes" id="UP000307440"/>
    </source>
</evidence>
<feature type="region of interest" description="Disordered" evidence="1">
    <location>
        <begin position="30"/>
        <end position="119"/>
    </location>
</feature>
<organism evidence="2 3">
    <name type="scientific">Coprinopsis marcescibilis</name>
    <name type="common">Agaric fungus</name>
    <name type="synonym">Psathyrella marcescibilis</name>
    <dbReference type="NCBI Taxonomy" id="230819"/>
    <lineage>
        <taxon>Eukaryota</taxon>
        <taxon>Fungi</taxon>
        <taxon>Dikarya</taxon>
        <taxon>Basidiomycota</taxon>
        <taxon>Agaricomycotina</taxon>
        <taxon>Agaricomycetes</taxon>
        <taxon>Agaricomycetidae</taxon>
        <taxon>Agaricales</taxon>
        <taxon>Agaricineae</taxon>
        <taxon>Psathyrellaceae</taxon>
        <taxon>Coprinopsis</taxon>
    </lineage>
</organism>
<feature type="compositionally biased region" description="Low complexity" evidence="1">
    <location>
        <begin position="55"/>
        <end position="86"/>
    </location>
</feature>
<feature type="region of interest" description="Disordered" evidence="1">
    <location>
        <begin position="176"/>
        <end position="244"/>
    </location>
</feature>
<proteinExistence type="predicted"/>
<gene>
    <name evidence="2" type="ORF">FA15DRAFT_139688</name>
</gene>
<feature type="compositionally biased region" description="Basic and acidic residues" evidence="1">
    <location>
        <begin position="31"/>
        <end position="49"/>
    </location>
</feature>
<evidence type="ECO:0000256" key="1">
    <source>
        <dbReference type="SAM" id="MobiDB-lite"/>
    </source>
</evidence>
<keyword evidence="3" id="KW-1185">Reference proteome</keyword>